<keyword evidence="2" id="KW-0472">Membrane</keyword>
<name>A0A9P5TPG0_GYMJU</name>
<comment type="caution">
    <text evidence="3">The sequence shown here is derived from an EMBL/GenBank/DDBJ whole genome shotgun (WGS) entry which is preliminary data.</text>
</comment>
<gene>
    <name evidence="3" type="ORF">CPB84DRAFT_1772766</name>
</gene>
<evidence type="ECO:0000313" key="4">
    <source>
        <dbReference type="Proteomes" id="UP000724874"/>
    </source>
</evidence>
<proteinExistence type="predicted"/>
<evidence type="ECO:0000256" key="1">
    <source>
        <dbReference type="SAM" id="MobiDB-lite"/>
    </source>
</evidence>
<evidence type="ECO:0000256" key="2">
    <source>
        <dbReference type="SAM" id="Phobius"/>
    </source>
</evidence>
<sequence>MSTFHLEEIPEAPKRHPTFTESDFGNRVESDPCKQGLHDFVPIYTTFSLIKAIICVPFGLICCRLPIKRKQQCTRCGLKTDYLIPAPS</sequence>
<feature type="region of interest" description="Disordered" evidence="1">
    <location>
        <begin position="1"/>
        <end position="27"/>
    </location>
</feature>
<dbReference type="AlphaFoldDB" id="A0A9P5TPG0"/>
<feature type="transmembrane region" description="Helical" evidence="2">
    <location>
        <begin position="41"/>
        <end position="62"/>
    </location>
</feature>
<reference evidence="3" key="1">
    <citation type="submission" date="2020-11" db="EMBL/GenBank/DDBJ databases">
        <authorList>
            <consortium name="DOE Joint Genome Institute"/>
            <person name="Ahrendt S."/>
            <person name="Riley R."/>
            <person name="Andreopoulos W."/>
            <person name="LaButti K."/>
            <person name="Pangilinan J."/>
            <person name="Ruiz-duenas F.J."/>
            <person name="Barrasa J.M."/>
            <person name="Sanchez-Garcia M."/>
            <person name="Camarero S."/>
            <person name="Miyauchi S."/>
            <person name="Serrano A."/>
            <person name="Linde D."/>
            <person name="Babiker R."/>
            <person name="Drula E."/>
            <person name="Ayuso-Fernandez I."/>
            <person name="Pacheco R."/>
            <person name="Padilla G."/>
            <person name="Ferreira P."/>
            <person name="Barriuso J."/>
            <person name="Kellner H."/>
            <person name="Castanera R."/>
            <person name="Alfaro M."/>
            <person name="Ramirez L."/>
            <person name="Pisabarro A.G."/>
            <person name="Kuo A."/>
            <person name="Tritt A."/>
            <person name="Lipzen A."/>
            <person name="He G."/>
            <person name="Yan M."/>
            <person name="Ng V."/>
            <person name="Cullen D."/>
            <person name="Martin F."/>
            <person name="Rosso M.-N."/>
            <person name="Henrissat B."/>
            <person name="Hibbett D."/>
            <person name="Martinez A.T."/>
            <person name="Grigoriev I.V."/>
        </authorList>
    </citation>
    <scope>NUCLEOTIDE SEQUENCE</scope>
    <source>
        <strain evidence="3">AH 44721</strain>
    </source>
</reference>
<evidence type="ECO:0008006" key="5">
    <source>
        <dbReference type="Google" id="ProtNLM"/>
    </source>
</evidence>
<evidence type="ECO:0000313" key="3">
    <source>
        <dbReference type="EMBL" id="KAF8904765.1"/>
    </source>
</evidence>
<protein>
    <recommendedName>
        <fullName evidence="5">Brain protein I3</fullName>
    </recommendedName>
</protein>
<keyword evidence="2" id="KW-0812">Transmembrane</keyword>
<feature type="compositionally biased region" description="Basic and acidic residues" evidence="1">
    <location>
        <begin position="1"/>
        <end position="14"/>
    </location>
</feature>
<organism evidence="3 4">
    <name type="scientific">Gymnopilus junonius</name>
    <name type="common">Spectacular rustgill mushroom</name>
    <name type="synonym">Gymnopilus spectabilis subsp. junonius</name>
    <dbReference type="NCBI Taxonomy" id="109634"/>
    <lineage>
        <taxon>Eukaryota</taxon>
        <taxon>Fungi</taxon>
        <taxon>Dikarya</taxon>
        <taxon>Basidiomycota</taxon>
        <taxon>Agaricomycotina</taxon>
        <taxon>Agaricomycetes</taxon>
        <taxon>Agaricomycetidae</taxon>
        <taxon>Agaricales</taxon>
        <taxon>Agaricineae</taxon>
        <taxon>Hymenogastraceae</taxon>
        <taxon>Gymnopilus</taxon>
    </lineage>
</organism>
<keyword evidence="4" id="KW-1185">Reference proteome</keyword>
<dbReference type="Proteomes" id="UP000724874">
    <property type="component" value="Unassembled WGS sequence"/>
</dbReference>
<keyword evidence="2" id="KW-1133">Transmembrane helix</keyword>
<dbReference type="EMBL" id="JADNYJ010000025">
    <property type="protein sequence ID" value="KAF8904765.1"/>
    <property type="molecule type" value="Genomic_DNA"/>
</dbReference>
<accession>A0A9P5TPG0</accession>